<evidence type="ECO:0000256" key="5">
    <source>
        <dbReference type="ARBA" id="ARBA00023136"/>
    </source>
</evidence>
<evidence type="ECO:0000256" key="3">
    <source>
        <dbReference type="ARBA" id="ARBA00022692"/>
    </source>
</evidence>
<dbReference type="InterPro" id="IPR004307">
    <property type="entry name" value="TspO_MBR"/>
</dbReference>
<dbReference type="PANTHER" id="PTHR10057">
    <property type="entry name" value="PERIPHERAL-TYPE BENZODIAZEPINE RECEPTOR"/>
    <property type="match status" value="1"/>
</dbReference>
<gene>
    <name evidence="7" type="ORF">Pla110_13290</name>
</gene>
<dbReference type="PANTHER" id="PTHR10057:SF0">
    <property type="entry name" value="TRANSLOCATOR PROTEIN"/>
    <property type="match status" value="1"/>
</dbReference>
<dbReference type="EMBL" id="CP036281">
    <property type="protein sequence ID" value="QDU79618.1"/>
    <property type="molecule type" value="Genomic_DNA"/>
</dbReference>
<evidence type="ECO:0000256" key="2">
    <source>
        <dbReference type="ARBA" id="ARBA00007524"/>
    </source>
</evidence>
<keyword evidence="8" id="KW-1185">Reference proteome</keyword>
<evidence type="ECO:0000313" key="7">
    <source>
        <dbReference type="EMBL" id="QDU79618.1"/>
    </source>
</evidence>
<feature type="transmembrane region" description="Helical" evidence="6">
    <location>
        <begin position="107"/>
        <end position="126"/>
    </location>
</feature>
<accession>A0A518CK66</accession>
<feature type="transmembrane region" description="Helical" evidence="6">
    <location>
        <begin position="20"/>
        <end position="39"/>
    </location>
</feature>
<feature type="transmembrane region" description="Helical" evidence="6">
    <location>
        <begin position="51"/>
        <end position="69"/>
    </location>
</feature>
<comment type="subcellular location">
    <subcellularLocation>
        <location evidence="1">Membrane</location>
        <topology evidence="1">Multi-pass membrane protein</topology>
    </subcellularLocation>
</comment>
<comment type="similarity">
    <text evidence="2">Belongs to the TspO/BZRP family.</text>
</comment>
<evidence type="ECO:0000256" key="6">
    <source>
        <dbReference type="SAM" id="Phobius"/>
    </source>
</evidence>
<dbReference type="Pfam" id="PF03073">
    <property type="entry name" value="TspO_MBR"/>
    <property type="match status" value="1"/>
</dbReference>
<dbReference type="CDD" id="cd15904">
    <property type="entry name" value="TSPO_MBR"/>
    <property type="match status" value="1"/>
</dbReference>
<dbReference type="InterPro" id="IPR038330">
    <property type="entry name" value="TspO/MBR-related_sf"/>
</dbReference>
<keyword evidence="3 6" id="KW-0812">Transmembrane</keyword>
<dbReference type="GO" id="GO:0033013">
    <property type="term" value="P:tetrapyrrole metabolic process"/>
    <property type="evidence" value="ECO:0007669"/>
    <property type="project" value="UniProtKB-ARBA"/>
</dbReference>
<organism evidence="7 8">
    <name type="scientific">Polystyrenella longa</name>
    <dbReference type="NCBI Taxonomy" id="2528007"/>
    <lineage>
        <taxon>Bacteria</taxon>
        <taxon>Pseudomonadati</taxon>
        <taxon>Planctomycetota</taxon>
        <taxon>Planctomycetia</taxon>
        <taxon>Planctomycetales</taxon>
        <taxon>Planctomycetaceae</taxon>
        <taxon>Polystyrenella</taxon>
    </lineage>
</organism>
<feature type="transmembrane region" description="Helical" evidence="6">
    <location>
        <begin position="75"/>
        <end position="95"/>
    </location>
</feature>
<name>A0A518CK66_9PLAN</name>
<dbReference type="Gene3D" id="1.20.1260.100">
    <property type="entry name" value="TspO/MBR protein"/>
    <property type="match status" value="1"/>
</dbReference>
<dbReference type="FunFam" id="1.20.1260.100:FF:000001">
    <property type="entry name" value="translocator protein 2"/>
    <property type="match status" value="1"/>
</dbReference>
<dbReference type="GO" id="GO:0016020">
    <property type="term" value="C:membrane"/>
    <property type="evidence" value="ECO:0007669"/>
    <property type="project" value="UniProtKB-SubCell"/>
</dbReference>
<protein>
    <submittedName>
        <fullName evidence="7">TspO/MBR family protein</fullName>
    </submittedName>
</protein>
<dbReference type="Proteomes" id="UP000317178">
    <property type="component" value="Chromosome"/>
</dbReference>
<keyword evidence="4 6" id="KW-1133">Transmembrane helix</keyword>
<evidence type="ECO:0000313" key="8">
    <source>
        <dbReference type="Proteomes" id="UP000317178"/>
    </source>
</evidence>
<dbReference type="OrthoDB" id="9795496at2"/>
<reference evidence="7 8" key="1">
    <citation type="submission" date="2019-02" db="EMBL/GenBank/DDBJ databases">
        <title>Deep-cultivation of Planctomycetes and their phenomic and genomic characterization uncovers novel biology.</title>
        <authorList>
            <person name="Wiegand S."/>
            <person name="Jogler M."/>
            <person name="Boedeker C."/>
            <person name="Pinto D."/>
            <person name="Vollmers J."/>
            <person name="Rivas-Marin E."/>
            <person name="Kohn T."/>
            <person name="Peeters S.H."/>
            <person name="Heuer A."/>
            <person name="Rast P."/>
            <person name="Oberbeckmann S."/>
            <person name="Bunk B."/>
            <person name="Jeske O."/>
            <person name="Meyerdierks A."/>
            <person name="Storesund J.E."/>
            <person name="Kallscheuer N."/>
            <person name="Luecker S."/>
            <person name="Lage O.M."/>
            <person name="Pohl T."/>
            <person name="Merkel B.J."/>
            <person name="Hornburger P."/>
            <person name="Mueller R.-W."/>
            <person name="Bruemmer F."/>
            <person name="Labrenz M."/>
            <person name="Spormann A.M."/>
            <person name="Op den Camp H."/>
            <person name="Overmann J."/>
            <person name="Amann R."/>
            <person name="Jetten M.S.M."/>
            <person name="Mascher T."/>
            <person name="Medema M.H."/>
            <person name="Devos D.P."/>
            <person name="Kaster A.-K."/>
            <person name="Ovreas L."/>
            <person name="Rohde M."/>
            <person name="Galperin M.Y."/>
            <person name="Jogler C."/>
        </authorList>
    </citation>
    <scope>NUCLEOTIDE SEQUENCE [LARGE SCALE GENOMIC DNA]</scope>
    <source>
        <strain evidence="7 8">Pla110</strain>
    </source>
</reference>
<dbReference type="PIRSF" id="PIRSF005859">
    <property type="entry name" value="PBR"/>
    <property type="match status" value="1"/>
</dbReference>
<dbReference type="AlphaFoldDB" id="A0A518CK66"/>
<proteinExistence type="inferred from homology"/>
<keyword evidence="5 6" id="KW-0472">Membrane</keyword>
<evidence type="ECO:0000256" key="4">
    <source>
        <dbReference type="ARBA" id="ARBA00022989"/>
    </source>
</evidence>
<dbReference type="KEGG" id="plon:Pla110_13290"/>
<evidence type="ECO:0000256" key="1">
    <source>
        <dbReference type="ARBA" id="ARBA00004141"/>
    </source>
</evidence>
<sequence length="128" mass="15085">MDWYENLAKPEWTPSGSTISLIWQILYPIILVSFGFVFVQVFRKSLAWKTTIPFVINLIANVAFTPIMFGLQNLKLAACDILIVWTTILWIMIVIWKHYRWIAIVQIPYFIWVSIATYLQLSITLMNW</sequence>